<dbReference type="Gene3D" id="3.30.200.20">
    <property type="entry name" value="Phosphorylase Kinase, domain 1"/>
    <property type="match status" value="1"/>
</dbReference>
<evidence type="ECO:0000256" key="3">
    <source>
        <dbReference type="ARBA" id="ARBA00010217"/>
    </source>
</evidence>
<keyword evidence="9 16" id="KW-0547">Nucleotide-binding</keyword>
<comment type="catalytic activity">
    <reaction evidence="15">
        <text>L-seryl-[protein] + ATP = O-phospho-L-seryl-[protein] + ADP + H(+)</text>
        <dbReference type="Rhea" id="RHEA:17989"/>
        <dbReference type="Rhea" id="RHEA-COMP:9863"/>
        <dbReference type="Rhea" id="RHEA-COMP:11604"/>
        <dbReference type="ChEBI" id="CHEBI:15378"/>
        <dbReference type="ChEBI" id="CHEBI:29999"/>
        <dbReference type="ChEBI" id="CHEBI:30616"/>
        <dbReference type="ChEBI" id="CHEBI:83421"/>
        <dbReference type="ChEBI" id="CHEBI:456216"/>
        <dbReference type="EC" id="2.7.11.1"/>
    </reaction>
</comment>
<evidence type="ECO:0000256" key="15">
    <source>
        <dbReference type="ARBA" id="ARBA00048679"/>
    </source>
</evidence>
<keyword evidence="5" id="KW-0808">Transferase</keyword>
<dbReference type="SMART" id="SM00220">
    <property type="entry name" value="S_TKc"/>
    <property type="match status" value="1"/>
</dbReference>
<dbReference type="GO" id="GO:0005524">
    <property type="term" value="F:ATP binding"/>
    <property type="evidence" value="ECO:0007669"/>
    <property type="project" value="UniProtKB-UniRule"/>
</dbReference>
<feature type="transmembrane region" description="Helical" evidence="17">
    <location>
        <begin position="266"/>
        <end position="293"/>
    </location>
</feature>
<evidence type="ECO:0000256" key="13">
    <source>
        <dbReference type="ARBA" id="ARBA00023136"/>
    </source>
</evidence>
<evidence type="ECO:0000256" key="10">
    <source>
        <dbReference type="ARBA" id="ARBA00022777"/>
    </source>
</evidence>
<evidence type="ECO:0000256" key="17">
    <source>
        <dbReference type="SAM" id="Phobius"/>
    </source>
</evidence>
<comment type="similarity">
    <text evidence="2">In the N-terminal section; belongs to the leguminous lectin family.</text>
</comment>
<evidence type="ECO:0000256" key="5">
    <source>
        <dbReference type="ARBA" id="ARBA00022679"/>
    </source>
</evidence>
<keyword evidence="7" id="KW-0732">Signal</keyword>
<keyword evidence="12 17" id="KW-1133">Transmembrane helix</keyword>
<dbReference type="Gene3D" id="1.10.510.10">
    <property type="entry name" value="Transferase(Phosphotransferase) domain 1"/>
    <property type="match status" value="1"/>
</dbReference>
<name>A0A176VMJ9_MARPO</name>
<dbReference type="PROSITE" id="PS00108">
    <property type="entry name" value="PROTEIN_KINASE_ST"/>
    <property type="match status" value="1"/>
</dbReference>
<accession>A0A176VMJ9</accession>
<dbReference type="GO" id="GO:0030246">
    <property type="term" value="F:carbohydrate binding"/>
    <property type="evidence" value="ECO:0007669"/>
    <property type="project" value="UniProtKB-KW"/>
</dbReference>
<evidence type="ECO:0000259" key="18">
    <source>
        <dbReference type="PROSITE" id="PS50011"/>
    </source>
</evidence>
<dbReference type="GO" id="GO:0004674">
    <property type="term" value="F:protein serine/threonine kinase activity"/>
    <property type="evidence" value="ECO:0007669"/>
    <property type="project" value="UniProtKB-KW"/>
</dbReference>
<evidence type="ECO:0000256" key="12">
    <source>
        <dbReference type="ARBA" id="ARBA00022989"/>
    </source>
</evidence>
<keyword evidence="10" id="KW-0418">Kinase</keyword>
<comment type="catalytic activity">
    <reaction evidence="14">
        <text>L-threonyl-[protein] + ATP = O-phospho-L-threonyl-[protein] + ADP + H(+)</text>
        <dbReference type="Rhea" id="RHEA:46608"/>
        <dbReference type="Rhea" id="RHEA-COMP:11060"/>
        <dbReference type="Rhea" id="RHEA-COMP:11605"/>
        <dbReference type="ChEBI" id="CHEBI:15378"/>
        <dbReference type="ChEBI" id="CHEBI:30013"/>
        <dbReference type="ChEBI" id="CHEBI:30616"/>
        <dbReference type="ChEBI" id="CHEBI:61977"/>
        <dbReference type="ChEBI" id="CHEBI:456216"/>
        <dbReference type="EC" id="2.7.11.1"/>
    </reaction>
</comment>
<dbReference type="PROSITE" id="PS00107">
    <property type="entry name" value="PROTEIN_KINASE_ATP"/>
    <property type="match status" value="1"/>
</dbReference>
<evidence type="ECO:0000256" key="7">
    <source>
        <dbReference type="ARBA" id="ARBA00022729"/>
    </source>
</evidence>
<keyword evidence="8" id="KW-0430">Lectin</keyword>
<dbReference type="Proteomes" id="UP000077202">
    <property type="component" value="Unassembled WGS sequence"/>
</dbReference>
<evidence type="ECO:0000256" key="11">
    <source>
        <dbReference type="ARBA" id="ARBA00022840"/>
    </source>
</evidence>
<evidence type="ECO:0000256" key="14">
    <source>
        <dbReference type="ARBA" id="ARBA00047899"/>
    </source>
</evidence>
<dbReference type="FunFam" id="1.10.510.10:FF:000108">
    <property type="entry name" value="L-type lectin-domain containing receptor kinase S.4"/>
    <property type="match status" value="1"/>
</dbReference>
<dbReference type="CDD" id="cd06899">
    <property type="entry name" value="lectin_legume_LecRK_Arcelin_ConA"/>
    <property type="match status" value="1"/>
</dbReference>
<dbReference type="SUPFAM" id="SSF49899">
    <property type="entry name" value="Concanavalin A-like lectins/glucanases"/>
    <property type="match status" value="1"/>
</dbReference>
<dbReference type="GO" id="GO:0006952">
    <property type="term" value="P:defense response"/>
    <property type="evidence" value="ECO:0007669"/>
    <property type="project" value="UniProtKB-ARBA"/>
</dbReference>
<dbReference type="SUPFAM" id="SSF56112">
    <property type="entry name" value="Protein kinase-like (PK-like)"/>
    <property type="match status" value="1"/>
</dbReference>
<evidence type="ECO:0000256" key="2">
    <source>
        <dbReference type="ARBA" id="ARBA00008536"/>
    </source>
</evidence>
<keyword evidence="4" id="KW-0723">Serine/threonine-protein kinase</keyword>
<evidence type="ECO:0000313" key="20">
    <source>
        <dbReference type="Proteomes" id="UP000077202"/>
    </source>
</evidence>
<dbReference type="Pfam" id="PF07714">
    <property type="entry name" value="PK_Tyr_Ser-Thr"/>
    <property type="match status" value="1"/>
</dbReference>
<evidence type="ECO:0000256" key="8">
    <source>
        <dbReference type="ARBA" id="ARBA00022734"/>
    </source>
</evidence>
<dbReference type="InterPro" id="IPR017441">
    <property type="entry name" value="Protein_kinase_ATP_BS"/>
</dbReference>
<dbReference type="InterPro" id="IPR008271">
    <property type="entry name" value="Ser/Thr_kinase_AS"/>
</dbReference>
<comment type="caution">
    <text evidence="19">The sequence shown here is derived from an EMBL/GenBank/DDBJ whole genome shotgun (WGS) entry which is preliminary data.</text>
</comment>
<evidence type="ECO:0000256" key="16">
    <source>
        <dbReference type="PROSITE-ProRule" id="PRU10141"/>
    </source>
</evidence>
<keyword evidence="13 17" id="KW-0472">Membrane</keyword>
<dbReference type="Pfam" id="PF00139">
    <property type="entry name" value="Lectin_legB"/>
    <property type="match status" value="1"/>
</dbReference>
<evidence type="ECO:0000313" key="19">
    <source>
        <dbReference type="EMBL" id="OAE22159.1"/>
    </source>
</evidence>
<organism evidence="19 20">
    <name type="scientific">Marchantia polymorpha subsp. ruderalis</name>
    <dbReference type="NCBI Taxonomy" id="1480154"/>
    <lineage>
        <taxon>Eukaryota</taxon>
        <taxon>Viridiplantae</taxon>
        <taxon>Streptophyta</taxon>
        <taxon>Embryophyta</taxon>
        <taxon>Marchantiophyta</taxon>
        <taxon>Marchantiopsida</taxon>
        <taxon>Marchantiidae</taxon>
        <taxon>Marchantiales</taxon>
        <taxon>Marchantiaceae</taxon>
        <taxon>Marchantia</taxon>
    </lineage>
</organism>
<evidence type="ECO:0000256" key="9">
    <source>
        <dbReference type="ARBA" id="ARBA00022741"/>
    </source>
</evidence>
<dbReference type="AlphaFoldDB" id="A0A176VMJ9"/>
<protein>
    <recommendedName>
        <fullName evidence="18">Protein kinase domain-containing protein</fullName>
    </recommendedName>
</protein>
<gene>
    <name evidence="19" type="ORF">AXG93_3271s1020</name>
</gene>
<dbReference type="InterPro" id="IPR050528">
    <property type="entry name" value="L-type_Lectin-RKs"/>
</dbReference>
<comment type="subcellular location">
    <subcellularLocation>
        <location evidence="1">Membrane</location>
        <topology evidence="1">Single-pass type I membrane protein</topology>
    </subcellularLocation>
</comment>
<evidence type="ECO:0000256" key="4">
    <source>
        <dbReference type="ARBA" id="ARBA00022527"/>
    </source>
</evidence>
<evidence type="ECO:0000256" key="1">
    <source>
        <dbReference type="ARBA" id="ARBA00004479"/>
    </source>
</evidence>
<keyword evidence="6 17" id="KW-0812">Transmembrane</keyword>
<comment type="similarity">
    <text evidence="3">In the C-terminal section; belongs to the protein kinase superfamily. Ser/Thr protein kinase family.</text>
</comment>
<sequence length="695" mass="76731">MFPAMDPASDRKNFTLRNNQMVRNESYQNYFSTFGVALYEQPIQLLNSSSQEVVSFNASFSFQMEQGPKGAGDGMAFIMFSDKGMVGSAGSSLGIFDPYGSNVVETFAVEFDTYQNLDLDDINDNHVGVDLNGARSTKFISAPFDLASPMAARVRVYGWVDYDSSLELLEVRLDKSSKKPANPLLSHSFNFLTFFSNEEVWVGFSGSNGYCDCYSHYTIYDLNFSSWFPGPDVPSPPLLVTPPVPGPEPLIRRQNTTAMTTSRAPLSLVVIGGIAFGSVAIISATGFISWCVWARRRNRLRVQKASAASPSGTEESPMSGFSESLQIFTFKELELATKNFDDALILGEGGFGRVYRGQLPGSKQLVAVKKVSSHSKQGAREFQAEVRIISQLRHRNIVRLLGCCIQGPENFLLVYEFLPNGSLHDALFTQNPRLLSWAMRFNILQGLAASLDYLHEGWKKQVLHRDVKSSNVMLDDDFNAMLGDFGLARMVAHRQMPAAITAVVGTYGYIAPEAAMTGRFTPKTDVFAFGAVAVEIACGRKAFDERHPGGFLVNWVWSKMAADELLSCVDNRLVGKCDLQQVELVLHLGLLCSHPDAGERPTMHKVIEILSGTREMPSIPRSKRIPEYSPDAYTTRMHRFTPTAETPLNIPGLEPQGQISMFSSNTTSILGSRSYSTSGVDYSDSIDYADATYKS</sequence>
<dbReference type="PANTHER" id="PTHR27007">
    <property type="match status" value="1"/>
</dbReference>
<dbReference type="FunFam" id="3.30.200.20:FF:000162">
    <property type="entry name" value="Adenine nucleotide alpha hydrolase-like domain kinase"/>
    <property type="match status" value="1"/>
</dbReference>
<dbReference type="InterPro" id="IPR001245">
    <property type="entry name" value="Ser-Thr/Tyr_kinase_cat_dom"/>
</dbReference>
<reference evidence="19" key="1">
    <citation type="submission" date="2016-03" db="EMBL/GenBank/DDBJ databases">
        <title>Mechanisms controlling the formation of the plant cell surface in tip-growing cells are functionally conserved among land plants.</title>
        <authorList>
            <person name="Honkanen S."/>
            <person name="Jones V.A."/>
            <person name="Morieri G."/>
            <person name="Champion C."/>
            <person name="Hetherington A.J."/>
            <person name="Kelly S."/>
            <person name="Saint-Marcoux D."/>
            <person name="Proust H."/>
            <person name="Prescott H."/>
            <person name="Dolan L."/>
        </authorList>
    </citation>
    <scope>NUCLEOTIDE SEQUENCE [LARGE SCALE GENOMIC DNA]</scope>
    <source>
        <tissue evidence="19">Whole gametophyte</tissue>
    </source>
</reference>
<keyword evidence="11 16" id="KW-0067">ATP-binding</keyword>
<dbReference type="InterPro" id="IPR013320">
    <property type="entry name" value="ConA-like_dom_sf"/>
</dbReference>
<proteinExistence type="inferred from homology"/>
<dbReference type="GO" id="GO:0016020">
    <property type="term" value="C:membrane"/>
    <property type="evidence" value="ECO:0007669"/>
    <property type="project" value="UniProtKB-SubCell"/>
</dbReference>
<dbReference type="InterPro" id="IPR001220">
    <property type="entry name" value="Legume_lectin_dom"/>
</dbReference>
<dbReference type="GO" id="GO:0051707">
    <property type="term" value="P:response to other organism"/>
    <property type="evidence" value="ECO:0007669"/>
    <property type="project" value="UniProtKB-ARBA"/>
</dbReference>
<dbReference type="InterPro" id="IPR011009">
    <property type="entry name" value="Kinase-like_dom_sf"/>
</dbReference>
<dbReference type="EMBL" id="LVLJ01003268">
    <property type="protein sequence ID" value="OAE22159.1"/>
    <property type="molecule type" value="Genomic_DNA"/>
</dbReference>
<feature type="binding site" evidence="16">
    <location>
        <position position="370"/>
    </location>
    <ligand>
        <name>ATP</name>
        <dbReference type="ChEBI" id="CHEBI:30616"/>
    </ligand>
</feature>
<dbReference type="PROSITE" id="PS50011">
    <property type="entry name" value="PROTEIN_KINASE_DOM"/>
    <property type="match status" value="1"/>
</dbReference>
<dbReference type="Gene3D" id="2.60.120.200">
    <property type="match status" value="1"/>
</dbReference>
<dbReference type="CDD" id="cd14066">
    <property type="entry name" value="STKc_IRAK"/>
    <property type="match status" value="1"/>
</dbReference>
<feature type="domain" description="Protein kinase" evidence="18">
    <location>
        <begin position="340"/>
        <end position="619"/>
    </location>
</feature>
<keyword evidence="20" id="KW-1185">Reference proteome</keyword>
<evidence type="ECO:0000256" key="6">
    <source>
        <dbReference type="ARBA" id="ARBA00022692"/>
    </source>
</evidence>
<dbReference type="InterPro" id="IPR000719">
    <property type="entry name" value="Prot_kinase_dom"/>
</dbReference>